<dbReference type="PROSITE" id="PS01081">
    <property type="entry name" value="HTH_TETR_1"/>
    <property type="match status" value="1"/>
</dbReference>
<keyword evidence="1" id="KW-0678">Repressor</keyword>
<keyword evidence="8" id="KW-1185">Reference proteome</keyword>
<accession>A0ABQ6C6H1</accession>
<organism evidence="7 8">
    <name type="scientific">Hydrogenophaga electricum</name>
    <dbReference type="NCBI Taxonomy" id="1230953"/>
    <lineage>
        <taxon>Bacteria</taxon>
        <taxon>Pseudomonadati</taxon>
        <taxon>Pseudomonadota</taxon>
        <taxon>Betaproteobacteria</taxon>
        <taxon>Burkholderiales</taxon>
        <taxon>Comamonadaceae</taxon>
        <taxon>Hydrogenophaga</taxon>
    </lineage>
</organism>
<dbReference type="SUPFAM" id="SSF46689">
    <property type="entry name" value="Homeodomain-like"/>
    <property type="match status" value="1"/>
</dbReference>
<dbReference type="PANTHER" id="PTHR30055">
    <property type="entry name" value="HTH-TYPE TRANSCRIPTIONAL REGULATOR RUTR"/>
    <property type="match status" value="1"/>
</dbReference>
<dbReference type="Gene3D" id="1.10.357.10">
    <property type="entry name" value="Tetracycline Repressor, domain 2"/>
    <property type="match status" value="1"/>
</dbReference>
<feature type="domain" description="HTH tetR-type" evidence="6">
    <location>
        <begin position="11"/>
        <end position="71"/>
    </location>
</feature>
<evidence type="ECO:0000256" key="4">
    <source>
        <dbReference type="ARBA" id="ARBA00023163"/>
    </source>
</evidence>
<comment type="caution">
    <text evidence="7">The sequence shown here is derived from an EMBL/GenBank/DDBJ whole genome shotgun (WGS) entry which is preliminary data.</text>
</comment>
<dbReference type="PROSITE" id="PS50977">
    <property type="entry name" value="HTH_TETR_2"/>
    <property type="match status" value="1"/>
</dbReference>
<dbReference type="RefSeq" id="WP_284308756.1">
    <property type="nucleotide sequence ID" value="NZ_BSPB01000039.1"/>
</dbReference>
<keyword evidence="3 5" id="KW-0238">DNA-binding</keyword>
<dbReference type="EMBL" id="BSPB01000039">
    <property type="protein sequence ID" value="GLS15948.1"/>
    <property type="molecule type" value="Genomic_DNA"/>
</dbReference>
<keyword evidence="2" id="KW-0805">Transcription regulation</keyword>
<evidence type="ECO:0000256" key="1">
    <source>
        <dbReference type="ARBA" id="ARBA00022491"/>
    </source>
</evidence>
<evidence type="ECO:0000256" key="5">
    <source>
        <dbReference type="PROSITE-ProRule" id="PRU00335"/>
    </source>
</evidence>
<dbReference type="InterPro" id="IPR001647">
    <property type="entry name" value="HTH_TetR"/>
</dbReference>
<evidence type="ECO:0000259" key="6">
    <source>
        <dbReference type="PROSITE" id="PS50977"/>
    </source>
</evidence>
<dbReference type="PANTHER" id="PTHR30055:SF234">
    <property type="entry name" value="HTH-TYPE TRANSCRIPTIONAL REGULATOR BETI"/>
    <property type="match status" value="1"/>
</dbReference>
<dbReference type="InterPro" id="IPR050109">
    <property type="entry name" value="HTH-type_TetR-like_transc_reg"/>
</dbReference>
<sequence length="198" mass="21354">MRRRPRQSRAQASSQALQEAFVRVLLDQGYAAMTVRELAGVAGVGIGTFYDYVSDKQALAALTIHRKVQALARDLVTQAEVLQGLPLGQLVPALVARQIAAIRSDARAWAALYQLERQISPPEAYRKNYRRYVEAWVAAVGQAGDAPDPAGCLRLGRAVHVLTYGAVVQALLTQGARVDWAALQADLGRSLQGHLAGG</sequence>
<dbReference type="Pfam" id="PF00440">
    <property type="entry name" value="TetR_N"/>
    <property type="match status" value="1"/>
</dbReference>
<evidence type="ECO:0000313" key="8">
    <source>
        <dbReference type="Proteomes" id="UP001156903"/>
    </source>
</evidence>
<feature type="DNA-binding region" description="H-T-H motif" evidence="5">
    <location>
        <begin position="34"/>
        <end position="53"/>
    </location>
</feature>
<keyword evidence="4" id="KW-0804">Transcription</keyword>
<gene>
    <name evidence="7" type="ORF">GCM10007935_33850</name>
</gene>
<proteinExistence type="predicted"/>
<evidence type="ECO:0000256" key="2">
    <source>
        <dbReference type="ARBA" id="ARBA00023015"/>
    </source>
</evidence>
<reference evidence="8" key="1">
    <citation type="journal article" date="2019" name="Int. J. Syst. Evol. Microbiol.">
        <title>The Global Catalogue of Microorganisms (GCM) 10K type strain sequencing project: providing services to taxonomists for standard genome sequencing and annotation.</title>
        <authorList>
            <consortium name="The Broad Institute Genomics Platform"/>
            <consortium name="The Broad Institute Genome Sequencing Center for Infectious Disease"/>
            <person name="Wu L."/>
            <person name="Ma J."/>
        </authorList>
    </citation>
    <scope>NUCLEOTIDE SEQUENCE [LARGE SCALE GENOMIC DNA]</scope>
    <source>
        <strain evidence="8">NBRC 109341</strain>
    </source>
</reference>
<dbReference type="InterPro" id="IPR009057">
    <property type="entry name" value="Homeodomain-like_sf"/>
</dbReference>
<protein>
    <submittedName>
        <fullName evidence="7">TetR family transcriptional regulator</fullName>
    </submittedName>
</protein>
<evidence type="ECO:0000256" key="3">
    <source>
        <dbReference type="ARBA" id="ARBA00023125"/>
    </source>
</evidence>
<dbReference type="Proteomes" id="UP001156903">
    <property type="component" value="Unassembled WGS sequence"/>
</dbReference>
<name>A0ABQ6C6H1_9BURK</name>
<evidence type="ECO:0000313" key="7">
    <source>
        <dbReference type="EMBL" id="GLS15948.1"/>
    </source>
</evidence>
<dbReference type="InterPro" id="IPR023772">
    <property type="entry name" value="DNA-bd_HTH_TetR-type_CS"/>
</dbReference>